<dbReference type="HOGENOM" id="CLU_2209513_0_0_1"/>
<evidence type="ECO:0000313" key="2">
    <source>
        <dbReference type="Proteomes" id="UP000030641"/>
    </source>
</evidence>
<dbReference type="EMBL" id="KL584756">
    <property type="protein sequence ID" value="KEQ96374.1"/>
    <property type="molecule type" value="Genomic_DNA"/>
</dbReference>
<organism evidence="1 2">
    <name type="scientific">Aureobasidium subglaciale (strain EXF-2481)</name>
    <name type="common">Aureobasidium pullulans var. subglaciale</name>
    <dbReference type="NCBI Taxonomy" id="1043005"/>
    <lineage>
        <taxon>Eukaryota</taxon>
        <taxon>Fungi</taxon>
        <taxon>Dikarya</taxon>
        <taxon>Ascomycota</taxon>
        <taxon>Pezizomycotina</taxon>
        <taxon>Dothideomycetes</taxon>
        <taxon>Dothideomycetidae</taxon>
        <taxon>Dothideales</taxon>
        <taxon>Saccotheciaceae</taxon>
        <taxon>Aureobasidium</taxon>
    </lineage>
</organism>
<name>A0A074YJW9_AURSE</name>
<evidence type="ECO:0000313" key="1">
    <source>
        <dbReference type="EMBL" id="KEQ96374.1"/>
    </source>
</evidence>
<protein>
    <submittedName>
        <fullName evidence="1">Uncharacterized protein</fullName>
    </submittedName>
</protein>
<dbReference type="Proteomes" id="UP000030641">
    <property type="component" value="Unassembled WGS sequence"/>
</dbReference>
<proteinExistence type="predicted"/>
<dbReference type="AlphaFoldDB" id="A0A074YJW9"/>
<reference evidence="1 2" key="1">
    <citation type="journal article" date="2014" name="BMC Genomics">
        <title>Genome sequencing of four Aureobasidium pullulans varieties: biotechnological potential, stress tolerance, and description of new species.</title>
        <authorList>
            <person name="Gostin Ar C."/>
            <person name="Ohm R.A."/>
            <person name="Kogej T."/>
            <person name="Sonjak S."/>
            <person name="Turk M."/>
            <person name="Zajc J."/>
            <person name="Zalar P."/>
            <person name="Grube M."/>
            <person name="Sun H."/>
            <person name="Han J."/>
            <person name="Sharma A."/>
            <person name="Chiniquy J."/>
            <person name="Ngan C.Y."/>
            <person name="Lipzen A."/>
            <person name="Barry K."/>
            <person name="Grigoriev I.V."/>
            <person name="Gunde-Cimerman N."/>
        </authorList>
    </citation>
    <scope>NUCLEOTIDE SEQUENCE [LARGE SCALE GENOMIC DNA]</scope>
    <source>
        <strain evidence="1 2">EXF-2481</strain>
    </source>
</reference>
<gene>
    <name evidence="1" type="ORF">AUEXF2481DRAFT_635740</name>
</gene>
<dbReference type="GeneID" id="25369781"/>
<sequence>MTSTADSALSTFSAGETFCLAAAQLEDVSLRSRFLAISEQTASFSWSLCFVTSTLRVSRPRPTWANFVLLWLSEFRDWPQFHIDSLGQVVLNVDCGGVGTSERGTCD</sequence>
<keyword evidence="2" id="KW-1185">Reference proteome</keyword>
<accession>A0A074YJW9</accession>
<dbReference type="RefSeq" id="XP_013345102.1">
    <property type="nucleotide sequence ID" value="XM_013489648.1"/>
</dbReference>
<dbReference type="InParanoid" id="A0A074YJW9"/>